<dbReference type="RefSeq" id="XP_018191726.1">
    <property type="nucleotide sequence ID" value="XM_018331477.1"/>
</dbReference>
<sequence length="376" mass="41047">MQSCLRVFRDVAALRQCRRQLLLSQRTVGLVPTMGALHAGHLSLIRQAARENDEVFVSIFVNPTQFGPNEDLGSYPRTWDADMAKLAELDAELEALASKKQSGANNVIANTLAKATNSSSATAAGESDAGVGGRITAIFAPTAAAMYPSVRSPTEPSTGNSFITIDPLSRLLEGASRPAFFRGVTTVCMKLFNIVEAERVYFGQKDVQQTVIIRRMVQDFFVNTQVRIGATEREADGLAMSSRNVYLGDRRRKVSTVLYKSLRSAEDTYLNYNLGEKRLSRADVLGPAQDLLRAVTSEQELLPPSQRSRIELDYLSLADPDTLEELDEVDPSRGGILSGAVRMLPIEEAVEGEDGGLGDGKVTVRLIDNIILQPRV</sequence>
<evidence type="ECO:0000313" key="12">
    <source>
        <dbReference type="EMBL" id="KZF26171.1"/>
    </source>
</evidence>
<dbReference type="InterPro" id="IPR004821">
    <property type="entry name" value="Cyt_trans-like"/>
</dbReference>
<evidence type="ECO:0000256" key="4">
    <source>
        <dbReference type="ARBA" id="ARBA00015647"/>
    </source>
</evidence>
<protein>
    <recommendedName>
        <fullName evidence="4">Pantoate--beta-alanine ligase</fullName>
        <ecNumber evidence="3">6.3.2.1</ecNumber>
    </recommendedName>
    <alternativeName>
        <fullName evidence="10">Pantoate-activating enzyme</fullName>
    </alternativeName>
    <alternativeName>
        <fullName evidence="9">Pantothenate synthetase</fullName>
    </alternativeName>
</protein>
<evidence type="ECO:0000256" key="5">
    <source>
        <dbReference type="ARBA" id="ARBA00022598"/>
    </source>
</evidence>
<keyword evidence="6" id="KW-0566">Pantothenate biosynthesis</keyword>
<keyword evidence="5 12" id="KW-0436">Ligase</keyword>
<dbReference type="GO" id="GO:0015940">
    <property type="term" value="P:pantothenate biosynthetic process"/>
    <property type="evidence" value="ECO:0007669"/>
    <property type="project" value="UniProtKB-UniPathway"/>
</dbReference>
<dbReference type="OrthoDB" id="2020436at2759"/>
<keyword evidence="7" id="KW-0547">Nucleotide-binding</keyword>
<dbReference type="InterPro" id="IPR014729">
    <property type="entry name" value="Rossmann-like_a/b/a_fold"/>
</dbReference>
<dbReference type="InterPro" id="IPR003721">
    <property type="entry name" value="Pantoate_ligase"/>
</dbReference>
<keyword evidence="8" id="KW-0067">ATP-binding</keyword>
<dbReference type="Pfam" id="PF02569">
    <property type="entry name" value="Pantoate_ligase"/>
    <property type="match status" value="1"/>
</dbReference>
<evidence type="ECO:0000256" key="1">
    <source>
        <dbReference type="ARBA" id="ARBA00004990"/>
    </source>
</evidence>
<dbReference type="InterPro" id="IPR042176">
    <property type="entry name" value="Pantoate_ligase_C"/>
</dbReference>
<dbReference type="FunCoup" id="A0A165JFL0">
    <property type="interactions" value="189"/>
</dbReference>
<dbReference type="InParanoid" id="A0A165JFL0"/>
<dbReference type="NCBIfam" id="TIGR00125">
    <property type="entry name" value="cyt_tran_rel"/>
    <property type="match status" value="1"/>
</dbReference>
<comment type="catalytic activity">
    <reaction evidence="11">
        <text>(R)-pantoate + beta-alanine + ATP = (R)-pantothenate + AMP + diphosphate + H(+)</text>
        <dbReference type="Rhea" id="RHEA:10912"/>
        <dbReference type="ChEBI" id="CHEBI:15378"/>
        <dbReference type="ChEBI" id="CHEBI:15980"/>
        <dbReference type="ChEBI" id="CHEBI:29032"/>
        <dbReference type="ChEBI" id="CHEBI:30616"/>
        <dbReference type="ChEBI" id="CHEBI:33019"/>
        <dbReference type="ChEBI" id="CHEBI:57966"/>
        <dbReference type="ChEBI" id="CHEBI:456215"/>
        <dbReference type="EC" id="6.3.2.1"/>
    </reaction>
</comment>
<dbReference type="OMA" id="FHVDTEI"/>
<keyword evidence="13" id="KW-1185">Reference proteome</keyword>
<dbReference type="Gene3D" id="3.40.50.620">
    <property type="entry name" value="HUPs"/>
    <property type="match status" value="1"/>
</dbReference>
<dbReference type="SUPFAM" id="SSF52374">
    <property type="entry name" value="Nucleotidylyl transferase"/>
    <property type="match status" value="1"/>
</dbReference>
<dbReference type="Proteomes" id="UP000076632">
    <property type="component" value="Unassembled WGS sequence"/>
</dbReference>
<evidence type="ECO:0000256" key="11">
    <source>
        <dbReference type="ARBA" id="ARBA00048258"/>
    </source>
</evidence>
<evidence type="ECO:0000256" key="3">
    <source>
        <dbReference type="ARBA" id="ARBA00012219"/>
    </source>
</evidence>
<dbReference type="GeneID" id="28896614"/>
<dbReference type="AlphaFoldDB" id="A0A165JFL0"/>
<comment type="pathway">
    <text evidence="1">Cofactor biosynthesis; (R)-pantothenate biosynthesis; (R)-pantothenate from (R)-pantoate and beta-alanine: step 1/1.</text>
</comment>
<organism evidence="12 13">
    <name type="scientific">Xylona heveae (strain CBS 132557 / TC161)</name>
    <dbReference type="NCBI Taxonomy" id="1328760"/>
    <lineage>
        <taxon>Eukaryota</taxon>
        <taxon>Fungi</taxon>
        <taxon>Dikarya</taxon>
        <taxon>Ascomycota</taxon>
        <taxon>Pezizomycotina</taxon>
        <taxon>Xylonomycetes</taxon>
        <taxon>Xylonales</taxon>
        <taxon>Xylonaceae</taxon>
        <taxon>Xylona</taxon>
    </lineage>
</organism>
<evidence type="ECO:0000256" key="8">
    <source>
        <dbReference type="ARBA" id="ARBA00022840"/>
    </source>
</evidence>
<dbReference type="EMBL" id="KV407454">
    <property type="protein sequence ID" value="KZF26171.1"/>
    <property type="molecule type" value="Genomic_DNA"/>
</dbReference>
<dbReference type="PANTHER" id="PTHR21299">
    <property type="entry name" value="CYTIDYLATE KINASE/PANTOATE-BETA-ALANINE LIGASE"/>
    <property type="match status" value="1"/>
</dbReference>
<evidence type="ECO:0000256" key="2">
    <source>
        <dbReference type="ARBA" id="ARBA00009256"/>
    </source>
</evidence>
<evidence type="ECO:0000256" key="9">
    <source>
        <dbReference type="ARBA" id="ARBA00029902"/>
    </source>
</evidence>
<dbReference type="STRING" id="1328760.A0A165JFL0"/>
<dbReference type="Gene3D" id="3.30.1300.10">
    <property type="entry name" value="Pantoate-beta-alanine ligase, C-terminal domain"/>
    <property type="match status" value="1"/>
</dbReference>
<evidence type="ECO:0000256" key="6">
    <source>
        <dbReference type="ARBA" id="ARBA00022655"/>
    </source>
</evidence>
<dbReference type="EC" id="6.3.2.1" evidence="3"/>
<gene>
    <name evidence="12" type="ORF">L228DRAFT_242595</name>
</gene>
<dbReference type="PANTHER" id="PTHR21299:SF1">
    <property type="entry name" value="PANTOATE--BETA-ALANINE LIGASE"/>
    <property type="match status" value="1"/>
</dbReference>
<dbReference type="FunFam" id="3.30.1300.10:FF:000002">
    <property type="entry name" value="Pantoate--beta-alanine ligase"/>
    <property type="match status" value="1"/>
</dbReference>
<proteinExistence type="inferred from homology"/>
<dbReference type="HAMAP" id="MF_00158">
    <property type="entry name" value="PanC"/>
    <property type="match status" value="1"/>
</dbReference>
<dbReference type="GO" id="GO:0004592">
    <property type="term" value="F:pantoate-beta-alanine ligase activity"/>
    <property type="evidence" value="ECO:0007669"/>
    <property type="project" value="UniProtKB-EC"/>
</dbReference>
<accession>A0A165JFL0</accession>
<dbReference type="CDD" id="cd00560">
    <property type="entry name" value="PanC"/>
    <property type="match status" value="1"/>
</dbReference>
<evidence type="ECO:0000256" key="10">
    <source>
        <dbReference type="ARBA" id="ARBA00032806"/>
    </source>
</evidence>
<reference evidence="12 13" key="1">
    <citation type="journal article" date="2016" name="Fungal Biol.">
        <title>The genome of Xylona heveae provides a window into fungal endophytism.</title>
        <authorList>
            <person name="Gazis R."/>
            <person name="Kuo A."/>
            <person name="Riley R."/>
            <person name="LaButti K."/>
            <person name="Lipzen A."/>
            <person name="Lin J."/>
            <person name="Amirebrahimi M."/>
            <person name="Hesse C.N."/>
            <person name="Spatafora J.W."/>
            <person name="Henrissat B."/>
            <person name="Hainaut M."/>
            <person name="Grigoriev I.V."/>
            <person name="Hibbett D.S."/>
        </authorList>
    </citation>
    <scope>NUCLEOTIDE SEQUENCE [LARGE SCALE GENOMIC DNA]</scope>
    <source>
        <strain evidence="12 13">TC161</strain>
    </source>
</reference>
<evidence type="ECO:0000256" key="7">
    <source>
        <dbReference type="ARBA" id="ARBA00022741"/>
    </source>
</evidence>
<comment type="similarity">
    <text evidence="2">Belongs to the pantothenate synthetase family.</text>
</comment>
<name>A0A165JFL0_XYLHT</name>
<evidence type="ECO:0000313" key="13">
    <source>
        <dbReference type="Proteomes" id="UP000076632"/>
    </source>
</evidence>
<dbReference type="GO" id="GO:0005524">
    <property type="term" value="F:ATP binding"/>
    <property type="evidence" value="ECO:0007669"/>
    <property type="project" value="UniProtKB-KW"/>
</dbReference>
<dbReference type="UniPathway" id="UPA00028">
    <property type="reaction ID" value="UER00005"/>
</dbReference>